<dbReference type="SMART" id="SM00195">
    <property type="entry name" value="DSPc"/>
    <property type="match status" value="1"/>
</dbReference>
<organism evidence="4 5">
    <name type="scientific">Knufia fluminis</name>
    <dbReference type="NCBI Taxonomy" id="191047"/>
    <lineage>
        <taxon>Eukaryota</taxon>
        <taxon>Fungi</taxon>
        <taxon>Dikarya</taxon>
        <taxon>Ascomycota</taxon>
        <taxon>Pezizomycotina</taxon>
        <taxon>Eurotiomycetes</taxon>
        <taxon>Chaetothyriomycetidae</taxon>
        <taxon>Chaetothyriales</taxon>
        <taxon>Trichomeriaceae</taxon>
        <taxon>Knufia</taxon>
    </lineage>
</organism>
<dbReference type="EMBL" id="JAKLMC020000001">
    <property type="protein sequence ID" value="KAK5958224.1"/>
    <property type="molecule type" value="Genomic_DNA"/>
</dbReference>
<dbReference type="Pfam" id="PF00782">
    <property type="entry name" value="DSPc"/>
    <property type="match status" value="1"/>
</dbReference>
<dbReference type="GO" id="GO:0062026">
    <property type="term" value="P:negative regulation of SCF-dependent proteasomal ubiquitin-dependent catabolic process"/>
    <property type="evidence" value="ECO:0007669"/>
    <property type="project" value="TreeGrafter"/>
</dbReference>
<name>A0AAN8EL80_9EURO</name>
<dbReference type="PROSITE" id="PS50056">
    <property type="entry name" value="TYR_PHOSPHATASE_2"/>
    <property type="match status" value="1"/>
</dbReference>
<dbReference type="Gene3D" id="3.90.190.10">
    <property type="entry name" value="Protein tyrosine phosphatase superfamily"/>
    <property type="match status" value="1"/>
</dbReference>
<feature type="compositionally biased region" description="Acidic residues" evidence="2">
    <location>
        <begin position="287"/>
        <end position="296"/>
    </location>
</feature>
<dbReference type="InterPro" id="IPR052449">
    <property type="entry name" value="STYX-Interacting_Phosphatase"/>
</dbReference>
<dbReference type="GO" id="GO:0140096">
    <property type="term" value="F:catalytic activity, acting on a protein"/>
    <property type="evidence" value="ECO:0007669"/>
    <property type="project" value="UniProtKB-ARBA"/>
</dbReference>
<dbReference type="SUPFAM" id="SSF52799">
    <property type="entry name" value="(Phosphotyrosine protein) phosphatases II"/>
    <property type="match status" value="1"/>
</dbReference>
<dbReference type="AlphaFoldDB" id="A0AAN8EL80"/>
<protein>
    <recommendedName>
        <fullName evidence="3">Tyrosine specific protein phosphatases domain-containing protein</fullName>
    </recommendedName>
</protein>
<dbReference type="GO" id="GO:0005654">
    <property type="term" value="C:nucleoplasm"/>
    <property type="evidence" value="ECO:0007669"/>
    <property type="project" value="TreeGrafter"/>
</dbReference>
<gene>
    <name evidence="4" type="ORF">OHC33_000066</name>
</gene>
<feature type="region of interest" description="Disordered" evidence="2">
    <location>
        <begin position="265"/>
        <end position="296"/>
    </location>
</feature>
<dbReference type="InterPro" id="IPR000340">
    <property type="entry name" value="Dual-sp_phosphatase_cat-dom"/>
</dbReference>
<proteinExistence type="inferred from homology"/>
<evidence type="ECO:0000259" key="3">
    <source>
        <dbReference type="PROSITE" id="PS50056"/>
    </source>
</evidence>
<dbReference type="InterPro" id="IPR000387">
    <property type="entry name" value="Tyr_Pase_dom"/>
</dbReference>
<feature type="compositionally biased region" description="Polar residues" evidence="2">
    <location>
        <begin position="265"/>
        <end position="275"/>
    </location>
</feature>
<sequence>MSSANNTRMNYTANQPYNQDIAYQSHTSILEPAEYNSDDGALQVTYRPFQLNSITYGNPALLRAMAAIPLPPTAYAGNKYAWKYDSRHEAQAILPFLYLGPTSAARDASYITRNAISMVIAVRSAQSARAQPKLLDPSRFPACANLQTATFDVDSPFDVIQRIKPILKAMTDHLEARTANTTLSSLQDVGGKILVFCESGNDRSPVLVAAYLMLIYGITWHQSLNFIHAYRFSVSLGGNMNEMLKTLEGMLRAEADTAAVFNGIQSQHDAQNEGSGSRRASKRTIDDAYDSDETMTDDNDVSIRRGIAPFVDAT</sequence>
<accession>A0AAN8EL80</accession>
<comment type="similarity">
    <text evidence="1">Belongs to the protein-tyrosine phosphatase family. Non-receptor class subfamily.</text>
</comment>
<evidence type="ECO:0000313" key="5">
    <source>
        <dbReference type="Proteomes" id="UP001316803"/>
    </source>
</evidence>
<dbReference type="GO" id="GO:0005737">
    <property type="term" value="C:cytoplasm"/>
    <property type="evidence" value="ECO:0007669"/>
    <property type="project" value="TreeGrafter"/>
</dbReference>
<evidence type="ECO:0000256" key="1">
    <source>
        <dbReference type="ARBA" id="ARBA00009649"/>
    </source>
</evidence>
<dbReference type="GO" id="GO:0070372">
    <property type="term" value="P:regulation of ERK1 and ERK2 cascade"/>
    <property type="evidence" value="ECO:0007669"/>
    <property type="project" value="TreeGrafter"/>
</dbReference>
<comment type="caution">
    <text evidence="4">The sequence shown here is derived from an EMBL/GenBank/DDBJ whole genome shotgun (WGS) entry which is preliminary data.</text>
</comment>
<keyword evidence="5" id="KW-1185">Reference proteome</keyword>
<dbReference type="PANTHER" id="PTHR46588:SF1">
    <property type="entry name" value="SERINE_THREONINE_TYROSINE-INTERACTING PROTEIN"/>
    <property type="match status" value="1"/>
</dbReference>
<dbReference type="InterPro" id="IPR029021">
    <property type="entry name" value="Prot-tyrosine_phosphatase-like"/>
</dbReference>
<dbReference type="GO" id="GO:1990444">
    <property type="term" value="F:F-box domain binding"/>
    <property type="evidence" value="ECO:0007669"/>
    <property type="project" value="TreeGrafter"/>
</dbReference>
<dbReference type="PANTHER" id="PTHR46588">
    <property type="entry name" value="SERINE/THREONINE/TYROSINE-INTERACTING PROTEIN"/>
    <property type="match status" value="1"/>
</dbReference>
<evidence type="ECO:0000256" key="2">
    <source>
        <dbReference type="SAM" id="MobiDB-lite"/>
    </source>
</evidence>
<dbReference type="CDD" id="cd14498">
    <property type="entry name" value="DSP"/>
    <property type="match status" value="1"/>
</dbReference>
<feature type="domain" description="Tyrosine specific protein phosphatases" evidence="3">
    <location>
        <begin position="157"/>
        <end position="231"/>
    </location>
</feature>
<evidence type="ECO:0000313" key="4">
    <source>
        <dbReference type="EMBL" id="KAK5958224.1"/>
    </source>
</evidence>
<reference evidence="4 5" key="1">
    <citation type="submission" date="2022-12" db="EMBL/GenBank/DDBJ databases">
        <title>Genomic features and morphological characterization of a novel Knufia sp. strain isolated from spacecraft assembly facility.</title>
        <authorList>
            <person name="Teixeira M."/>
            <person name="Chander A.M."/>
            <person name="Stajich J.E."/>
            <person name="Venkateswaran K."/>
        </authorList>
    </citation>
    <scope>NUCLEOTIDE SEQUENCE [LARGE SCALE GENOMIC DNA]</scope>
    <source>
        <strain evidence="4 5">FJI-L2-BK-P2</strain>
    </source>
</reference>
<dbReference type="InterPro" id="IPR020422">
    <property type="entry name" value="TYR_PHOSPHATASE_DUAL_dom"/>
</dbReference>
<dbReference type="Proteomes" id="UP001316803">
    <property type="component" value="Unassembled WGS sequence"/>
</dbReference>